<accession>A0A9X1AG33</accession>
<name>A0A9X1AG33_9HYPH</name>
<keyword evidence="2" id="KW-1185">Reference proteome</keyword>
<comment type="caution">
    <text evidence="1">The sequence shown here is derived from an EMBL/GenBank/DDBJ whole genome shotgun (WGS) entry which is preliminary data.</text>
</comment>
<reference evidence="1" key="1">
    <citation type="journal article" date="2021" name="Microorganisms">
        <title>Phylogenomic Reconstruction and Metabolic Potential of the Genus Aminobacter.</title>
        <authorList>
            <person name="Artuso I."/>
            <person name="Turrini P."/>
            <person name="Pirolo M."/>
            <person name="Lugli G.A."/>
            <person name="Ventura M."/>
            <person name="Visca P."/>
        </authorList>
    </citation>
    <scope>NUCLEOTIDE SEQUENCE</scope>
    <source>
        <strain evidence="1">LMG 26462</strain>
    </source>
</reference>
<dbReference type="RefSeq" id="WP_214393166.1">
    <property type="nucleotide sequence ID" value="NZ_JAFLWW010000011.1"/>
</dbReference>
<evidence type="ECO:0000313" key="2">
    <source>
        <dbReference type="Proteomes" id="UP001138921"/>
    </source>
</evidence>
<evidence type="ECO:0000313" key="1">
    <source>
        <dbReference type="EMBL" id="MBT1159310.1"/>
    </source>
</evidence>
<dbReference type="AlphaFoldDB" id="A0A9X1AG33"/>
<proteinExistence type="predicted"/>
<reference evidence="1" key="2">
    <citation type="submission" date="2021-03" db="EMBL/GenBank/DDBJ databases">
        <authorList>
            <person name="Artuso I."/>
            <person name="Turrini P."/>
            <person name="Pirolo M."/>
            <person name="Lugli G.A."/>
            <person name="Ventura M."/>
            <person name="Visca P."/>
        </authorList>
    </citation>
    <scope>NUCLEOTIDE SEQUENCE</scope>
    <source>
        <strain evidence="1">LMG 26462</strain>
    </source>
</reference>
<protein>
    <submittedName>
        <fullName evidence="1">Uncharacterized protein</fullName>
    </submittedName>
</protein>
<sequence>MYPKVHKTHAPEAVAAMYVEAQKGRHQSISMKKAIRALRAALPRSHKSDNELADLVTNAALDAGVAVDFDEGLP</sequence>
<gene>
    <name evidence="1" type="ORF">J1C56_27415</name>
</gene>
<dbReference type="Proteomes" id="UP001138921">
    <property type="component" value="Unassembled WGS sequence"/>
</dbReference>
<dbReference type="EMBL" id="JAFLWW010000011">
    <property type="protein sequence ID" value="MBT1159310.1"/>
    <property type="molecule type" value="Genomic_DNA"/>
</dbReference>
<organism evidence="1 2">
    <name type="scientific">Aminobacter anthyllidis</name>
    <dbReference type="NCBI Taxonomy" id="1035067"/>
    <lineage>
        <taxon>Bacteria</taxon>
        <taxon>Pseudomonadati</taxon>
        <taxon>Pseudomonadota</taxon>
        <taxon>Alphaproteobacteria</taxon>
        <taxon>Hyphomicrobiales</taxon>
        <taxon>Phyllobacteriaceae</taxon>
        <taxon>Aminobacter</taxon>
    </lineage>
</organism>